<feature type="domain" description="F5/8 type C" evidence="3">
    <location>
        <begin position="681"/>
        <end position="837"/>
    </location>
</feature>
<dbReference type="Gene3D" id="1.50.10.20">
    <property type="match status" value="1"/>
</dbReference>
<dbReference type="Pfam" id="PF20736">
    <property type="entry name" value="Glyco_hydro127M"/>
    <property type="match status" value="1"/>
</dbReference>
<protein>
    <submittedName>
        <fullName evidence="4">Glycoside hydrolase family 127 protein</fullName>
    </submittedName>
</protein>
<evidence type="ECO:0000313" key="4">
    <source>
        <dbReference type="EMBL" id="MFD2101538.1"/>
    </source>
</evidence>
<keyword evidence="5" id="KW-1185">Reference proteome</keyword>
<evidence type="ECO:0000313" key="5">
    <source>
        <dbReference type="Proteomes" id="UP001597342"/>
    </source>
</evidence>
<dbReference type="InterPro" id="IPR049049">
    <property type="entry name" value="Beta-AFase-like_GH127_C"/>
</dbReference>
<dbReference type="EMBL" id="JBHUHU010000005">
    <property type="protein sequence ID" value="MFD2101538.1"/>
    <property type="molecule type" value="Genomic_DNA"/>
</dbReference>
<reference evidence="5" key="1">
    <citation type="journal article" date="2019" name="Int. J. Syst. Evol. Microbiol.">
        <title>The Global Catalogue of Microorganisms (GCM) 10K type strain sequencing project: providing services to taxonomists for standard genome sequencing and annotation.</title>
        <authorList>
            <consortium name="The Broad Institute Genomics Platform"/>
            <consortium name="The Broad Institute Genome Sequencing Center for Infectious Disease"/>
            <person name="Wu L."/>
            <person name="Ma J."/>
        </authorList>
    </citation>
    <scope>NUCLEOTIDE SEQUENCE [LARGE SCALE GENOMIC DNA]</scope>
    <source>
        <strain evidence="5">JCM 3389</strain>
    </source>
</reference>
<sequence length="838" mass="93563">MKQFKYTLLIGLAGVVSLAFLSCQDKGAAQNKSQTEGDGFGLTPIPFNEVTMEDQFWKPRLKTQMETLVPFSLDKTVEAQKALKLAGDFLEGLDSPLPKPHRYQSSDLFKVMEGAAYLLKTEKNPALEKRMDSIIDIIARAQQKDGYLYVPHVTGTANDPKIYGEKPYKYVLHSHELYNMGHMYEGAIAYYQATGKDKWLKVAEKNAQHINKVFFEGDPNYNDGVPVNQAPGHEELELALAKLYRLTENPLYLEMAKKFLDIRGKTFQTEGEGVYASDYAQQHLPVQDQRTAVGHAVRATYLYSGMADVGALSGTDEYNEALNSIWHDIVDRKMSITGGLGAVHGIEGFGPEYVLPNKEAYNETCAAVGNVFFNFRMFLLTKDSRYMDVAEVSLLNNALAGVNIEGNRFFYVNPLEADGETPFNHGRPGRSPWFGTACCPSNIARLIPQVSGMMYATDANTIYANYYASSSTTIPLEVGNVDIKQKSNYPFDGKVDLELTLDGTKEFEIRFRIPTWARTNQFVPGELYHYTNSDDKEWSVSVNGDEISAPLENGFAIVRGKWKTGDKVSLDLPMPVRFNQSMDEVEANNGRLAVTRGPLVFAAEEVDNTSAAQHYYFENVPQENQISEETINSGVLKNVVKISVPSKMIAQNGSVDEGLKMIPYYAWDNRGDESMIVWVPTSEQGVQFSDGTTARGGKYKAVEASSTGNSGSLTAISDPRRPSSSIDRTIQPWISKDDGAQWVNVHLDKSRKIRSVNIYWFDDGRGVSVPASWSVQYQENNTWKDMPLYVTDDYSVDKDEYNVVHPAQDVTTAGIRVKMNPEKGKNVGVLDLEIDFED</sequence>
<feature type="region of interest" description="Disordered" evidence="1">
    <location>
        <begin position="703"/>
        <end position="726"/>
    </location>
</feature>
<feature type="chain" id="PRO_5047069789" evidence="2">
    <location>
        <begin position="22"/>
        <end position="838"/>
    </location>
</feature>
<name>A0ABW4Y299_9FLAO</name>
<dbReference type="Pfam" id="PF07944">
    <property type="entry name" value="Beta-AFase-like_GH127_cat"/>
    <property type="match status" value="1"/>
</dbReference>
<dbReference type="Proteomes" id="UP001597342">
    <property type="component" value="Unassembled WGS sequence"/>
</dbReference>
<dbReference type="InterPro" id="IPR008979">
    <property type="entry name" value="Galactose-bd-like_sf"/>
</dbReference>
<feature type="signal peptide" evidence="2">
    <location>
        <begin position="1"/>
        <end position="21"/>
    </location>
</feature>
<dbReference type="PANTHER" id="PTHR43465">
    <property type="entry name" value="DUF1680 DOMAIN PROTEIN (AFU_ORTHOLOGUE AFUA_1G08910)"/>
    <property type="match status" value="1"/>
</dbReference>
<proteinExistence type="predicted"/>
<organism evidence="4 5">
    <name type="scientific">Flagellimonas iocasae</name>
    <dbReference type="NCBI Taxonomy" id="2055905"/>
    <lineage>
        <taxon>Bacteria</taxon>
        <taxon>Pseudomonadati</taxon>
        <taxon>Bacteroidota</taxon>
        <taxon>Flavobacteriia</taxon>
        <taxon>Flavobacteriales</taxon>
        <taxon>Flavobacteriaceae</taxon>
        <taxon>Flagellimonas</taxon>
    </lineage>
</organism>
<dbReference type="InterPro" id="IPR000421">
    <property type="entry name" value="FA58C"/>
</dbReference>
<dbReference type="RefSeq" id="WP_379832114.1">
    <property type="nucleotide sequence ID" value="NZ_JBHUHU010000005.1"/>
</dbReference>
<dbReference type="InterPro" id="IPR049174">
    <property type="entry name" value="Beta-AFase-like"/>
</dbReference>
<dbReference type="SUPFAM" id="SSF48208">
    <property type="entry name" value="Six-hairpin glycosidases"/>
    <property type="match status" value="1"/>
</dbReference>
<dbReference type="InterPro" id="IPR008928">
    <property type="entry name" value="6-hairpin_glycosidase_sf"/>
</dbReference>
<dbReference type="SUPFAM" id="SSF49785">
    <property type="entry name" value="Galactose-binding domain-like"/>
    <property type="match status" value="1"/>
</dbReference>
<evidence type="ECO:0000256" key="1">
    <source>
        <dbReference type="SAM" id="MobiDB-lite"/>
    </source>
</evidence>
<keyword evidence="4" id="KW-0378">Hydrolase</keyword>
<dbReference type="Pfam" id="PF20737">
    <property type="entry name" value="Glyco_hydro127C"/>
    <property type="match status" value="1"/>
</dbReference>
<accession>A0ABW4Y299</accession>
<evidence type="ECO:0000256" key="2">
    <source>
        <dbReference type="SAM" id="SignalP"/>
    </source>
</evidence>
<dbReference type="InterPro" id="IPR049046">
    <property type="entry name" value="Beta-AFase-like_GH127_middle"/>
</dbReference>
<comment type="caution">
    <text evidence="4">The sequence shown here is derived from an EMBL/GenBank/DDBJ whole genome shotgun (WGS) entry which is preliminary data.</text>
</comment>
<dbReference type="GO" id="GO:0016787">
    <property type="term" value="F:hydrolase activity"/>
    <property type="evidence" value="ECO:0007669"/>
    <property type="project" value="UniProtKB-KW"/>
</dbReference>
<dbReference type="PROSITE" id="PS51257">
    <property type="entry name" value="PROKAR_LIPOPROTEIN"/>
    <property type="match status" value="1"/>
</dbReference>
<keyword evidence="2" id="KW-0732">Signal</keyword>
<gene>
    <name evidence="4" type="ORF">ACFSJE_17240</name>
</gene>
<dbReference type="InterPro" id="IPR012878">
    <property type="entry name" value="Beta-AFase-like_GH127_cat"/>
</dbReference>
<dbReference type="Gene3D" id="2.60.120.260">
    <property type="entry name" value="Galactose-binding domain-like"/>
    <property type="match status" value="1"/>
</dbReference>
<dbReference type="PROSITE" id="PS50022">
    <property type="entry name" value="FA58C_3"/>
    <property type="match status" value="1"/>
</dbReference>
<dbReference type="PANTHER" id="PTHR43465:SF2">
    <property type="entry name" value="DUF1680 DOMAIN PROTEIN (AFU_ORTHOLOGUE AFUA_1G08910)"/>
    <property type="match status" value="1"/>
</dbReference>
<evidence type="ECO:0000259" key="3">
    <source>
        <dbReference type="PROSITE" id="PS50022"/>
    </source>
</evidence>
<feature type="compositionally biased region" description="Polar residues" evidence="1">
    <location>
        <begin position="704"/>
        <end position="715"/>
    </location>
</feature>